<dbReference type="EMBL" id="JAWXYG010000005">
    <property type="protein sequence ID" value="KAK4273091.1"/>
    <property type="molecule type" value="Genomic_DNA"/>
</dbReference>
<organism evidence="8 9">
    <name type="scientific">Acacia crassicarpa</name>
    <name type="common">northern wattle</name>
    <dbReference type="NCBI Taxonomy" id="499986"/>
    <lineage>
        <taxon>Eukaryota</taxon>
        <taxon>Viridiplantae</taxon>
        <taxon>Streptophyta</taxon>
        <taxon>Embryophyta</taxon>
        <taxon>Tracheophyta</taxon>
        <taxon>Spermatophyta</taxon>
        <taxon>Magnoliopsida</taxon>
        <taxon>eudicotyledons</taxon>
        <taxon>Gunneridae</taxon>
        <taxon>Pentapetalae</taxon>
        <taxon>rosids</taxon>
        <taxon>fabids</taxon>
        <taxon>Fabales</taxon>
        <taxon>Fabaceae</taxon>
        <taxon>Caesalpinioideae</taxon>
        <taxon>mimosoid clade</taxon>
        <taxon>Acacieae</taxon>
        <taxon>Acacia</taxon>
    </lineage>
</organism>
<keyword evidence="9" id="KW-1185">Reference proteome</keyword>
<proteinExistence type="predicted"/>
<feature type="coiled-coil region" evidence="6">
    <location>
        <begin position="32"/>
        <end position="59"/>
    </location>
</feature>
<keyword evidence="3 6" id="KW-0175">Coiled coil</keyword>
<protein>
    <recommendedName>
        <fullName evidence="7">G protein gamma domain-containing protein</fullName>
    </recommendedName>
</protein>
<accession>A0AAE1JQH1</accession>
<dbReference type="SMART" id="SM01224">
    <property type="entry name" value="G_gamma"/>
    <property type="match status" value="1"/>
</dbReference>
<evidence type="ECO:0000313" key="8">
    <source>
        <dbReference type="EMBL" id="KAK4273091.1"/>
    </source>
</evidence>
<keyword evidence="2" id="KW-1003">Cell membrane</keyword>
<keyword evidence="4" id="KW-0472">Membrane</keyword>
<keyword evidence="5" id="KW-0807">Transducer</keyword>
<dbReference type="InterPro" id="IPR045878">
    <property type="entry name" value="GG1/2"/>
</dbReference>
<evidence type="ECO:0000256" key="4">
    <source>
        <dbReference type="ARBA" id="ARBA00023136"/>
    </source>
</evidence>
<comment type="caution">
    <text evidence="8">The sequence shown here is derived from an EMBL/GenBank/DDBJ whole genome shotgun (WGS) entry which is preliminary data.</text>
</comment>
<dbReference type="Proteomes" id="UP001293593">
    <property type="component" value="Unassembled WGS sequence"/>
</dbReference>
<evidence type="ECO:0000313" key="9">
    <source>
        <dbReference type="Proteomes" id="UP001293593"/>
    </source>
</evidence>
<dbReference type="PANTHER" id="PTHR35129">
    <property type="entry name" value="GUANINE NUCLEOTIDE-BINDING PROTEIN SUBUNIT GAMMA 1"/>
    <property type="match status" value="1"/>
</dbReference>
<evidence type="ECO:0000259" key="7">
    <source>
        <dbReference type="SMART" id="SM01224"/>
    </source>
</evidence>
<dbReference type="Pfam" id="PF00631">
    <property type="entry name" value="G-gamma"/>
    <property type="match status" value="1"/>
</dbReference>
<evidence type="ECO:0000256" key="6">
    <source>
        <dbReference type="SAM" id="Coils"/>
    </source>
</evidence>
<feature type="domain" description="G protein gamma" evidence="7">
    <location>
        <begin position="36"/>
        <end position="110"/>
    </location>
</feature>
<evidence type="ECO:0000256" key="5">
    <source>
        <dbReference type="ARBA" id="ARBA00023224"/>
    </source>
</evidence>
<dbReference type="GO" id="GO:0007186">
    <property type="term" value="P:G protein-coupled receptor signaling pathway"/>
    <property type="evidence" value="ECO:0007669"/>
    <property type="project" value="InterPro"/>
</dbReference>
<comment type="subcellular location">
    <subcellularLocation>
        <location evidence="1">Cell membrane</location>
    </subcellularLocation>
</comment>
<dbReference type="PANTHER" id="PTHR35129:SF1">
    <property type="entry name" value="GUANINE NUCLEOTIDE-BINDING PROTEIN SUBUNIT GAMMA 1"/>
    <property type="match status" value="1"/>
</dbReference>
<dbReference type="InterPro" id="IPR015898">
    <property type="entry name" value="G-protein_gamma-like_dom"/>
</dbReference>
<gene>
    <name evidence="8" type="ORF">QN277_021556</name>
</gene>
<sequence>MASETASSSADGEAVASVATLAAVAGPDKRGKHRIVAEVKRLEQDTQYLEEELEVLEKTENVSTICKELLESMESRSDPLLPEIRGPVNLLWDRWFEGPQDPQSCSCWIL</sequence>
<evidence type="ECO:0000256" key="2">
    <source>
        <dbReference type="ARBA" id="ARBA00022475"/>
    </source>
</evidence>
<evidence type="ECO:0000256" key="1">
    <source>
        <dbReference type="ARBA" id="ARBA00004236"/>
    </source>
</evidence>
<evidence type="ECO:0000256" key="3">
    <source>
        <dbReference type="ARBA" id="ARBA00023054"/>
    </source>
</evidence>
<dbReference type="GO" id="GO:0005886">
    <property type="term" value="C:plasma membrane"/>
    <property type="evidence" value="ECO:0007669"/>
    <property type="project" value="UniProtKB-SubCell"/>
</dbReference>
<dbReference type="AlphaFoldDB" id="A0AAE1JQH1"/>
<reference evidence="8" key="1">
    <citation type="submission" date="2023-10" db="EMBL/GenBank/DDBJ databases">
        <title>Chromosome-level genome of the transformable northern wattle, Acacia crassicarpa.</title>
        <authorList>
            <person name="Massaro I."/>
            <person name="Sinha N.R."/>
            <person name="Poethig S."/>
            <person name="Leichty A.R."/>
        </authorList>
    </citation>
    <scope>NUCLEOTIDE SEQUENCE</scope>
    <source>
        <strain evidence="8">Acra3RX</strain>
        <tissue evidence="8">Leaf</tissue>
    </source>
</reference>
<name>A0AAE1JQH1_9FABA</name>